<dbReference type="Proteomes" id="UP000822688">
    <property type="component" value="Chromosome 6"/>
</dbReference>
<keyword evidence="2" id="KW-1185">Reference proteome</keyword>
<reference evidence="1 2" key="1">
    <citation type="submission" date="2020-06" db="EMBL/GenBank/DDBJ databases">
        <title>WGS assembly of Ceratodon purpureus strain R40.</title>
        <authorList>
            <person name="Carey S.B."/>
            <person name="Jenkins J."/>
            <person name="Shu S."/>
            <person name="Lovell J.T."/>
            <person name="Sreedasyam A."/>
            <person name="Maumus F."/>
            <person name="Tiley G.P."/>
            <person name="Fernandez-Pozo N."/>
            <person name="Barry K."/>
            <person name="Chen C."/>
            <person name="Wang M."/>
            <person name="Lipzen A."/>
            <person name="Daum C."/>
            <person name="Saski C.A."/>
            <person name="Payton A.C."/>
            <person name="Mcbreen J.C."/>
            <person name="Conrad R.E."/>
            <person name="Kollar L.M."/>
            <person name="Olsson S."/>
            <person name="Huttunen S."/>
            <person name="Landis J.B."/>
            <person name="Wickett N.J."/>
            <person name="Johnson M.G."/>
            <person name="Rensing S.A."/>
            <person name="Grimwood J."/>
            <person name="Schmutz J."/>
            <person name="Mcdaniel S.F."/>
        </authorList>
    </citation>
    <scope>NUCLEOTIDE SEQUENCE [LARGE SCALE GENOMIC DNA]</scope>
    <source>
        <strain evidence="1 2">R40</strain>
    </source>
</reference>
<organism evidence="1 2">
    <name type="scientific">Ceratodon purpureus</name>
    <name type="common">Fire moss</name>
    <name type="synonym">Dicranum purpureum</name>
    <dbReference type="NCBI Taxonomy" id="3225"/>
    <lineage>
        <taxon>Eukaryota</taxon>
        <taxon>Viridiplantae</taxon>
        <taxon>Streptophyta</taxon>
        <taxon>Embryophyta</taxon>
        <taxon>Bryophyta</taxon>
        <taxon>Bryophytina</taxon>
        <taxon>Bryopsida</taxon>
        <taxon>Dicranidae</taxon>
        <taxon>Pseudoditrichales</taxon>
        <taxon>Ditrichaceae</taxon>
        <taxon>Ceratodon</taxon>
    </lineage>
</organism>
<accession>A0A8T0HFL8</accession>
<gene>
    <name evidence="1" type="ORF">KC19_6G160800</name>
</gene>
<comment type="caution">
    <text evidence="1">The sequence shown here is derived from an EMBL/GenBank/DDBJ whole genome shotgun (WGS) entry which is preliminary data.</text>
</comment>
<evidence type="ECO:0000313" key="2">
    <source>
        <dbReference type="Proteomes" id="UP000822688"/>
    </source>
</evidence>
<dbReference type="AlphaFoldDB" id="A0A8T0HFL8"/>
<proteinExistence type="predicted"/>
<evidence type="ECO:0000313" key="1">
    <source>
        <dbReference type="EMBL" id="KAG0570413.1"/>
    </source>
</evidence>
<dbReference type="EMBL" id="CM026427">
    <property type="protein sequence ID" value="KAG0570413.1"/>
    <property type="molecule type" value="Genomic_DNA"/>
</dbReference>
<protein>
    <submittedName>
        <fullName evidence="1">Uncharacterized protein</fullName>
    </submittedName>
</protein>
<sequence>MEIYELQLEDGEVLEKKEVRKTLDNLQASPHGGTATEYMELLVYSVKMSNIVNQCMVLKALNETKHMSLLKGIAKPKNLQILSLVLILHQNSYQTTPVIRNTLRLLQRLDKFKVIQGTELACTHKLCTHKFSKILFELTKHPDQEVRTLASSFQKLRFSMPTGKCITQTW</sequence>
<name>A0A8T0HFL8_CERPU</name>